<dbReference type="Pfam" id="PF13500">
    <property type="entry name" value="AAA_26"/>
    <property type="match status" value="1"/>
</dbReference>
<dbReference type="GO" id="GO:0000287">
    <property type="term" value="F:magnesium ion binding"/>
    <property type="evidence" value="ECO:0007669"/>
    <property type="project" value="UniProtKB-UniRule"/>
</dbReference>
<dbReference type="InterPro" id="IPR004472">
    <property type="entry name" value="DTB_synth_BioD"/>
</dbReference>
<evidence type="ECO:0000313" key="9">
    <source>
        <dbReference type="EMBL" id="MBE9610128.1"/>
    </source>
</evidence>
<feature type="binding site" evidence="8">
    <location>
        <position position="55"/>
    </location>
    <ligand>
        <name>ATP</name>
        <dbReference type="ChEBI" id="CHEBI:30616"/>
    </ligand>
</feature>
<feature type="binding site" evidence="8">
    <location>
        <position position="17"/>
    </location>
    <ligand>
        <name>Mg(2+)</name>
        <dbReference type="ChEBI" id="CHEBI:18420"/>
    </ligand>
</feature>
<comment type="caution">
    <text evidence="9">The sequence shown here is derived from an EMBL/GenBank/DDBJ whole genome shotgun (WGS) entry which is preliminary data.</text>
</comment>
<dbReference type="GO" id="GO:0005524">
    <property type="term" value="F:ATP binding"/>
    <property type="evidence" value="ECO:0007669"/>
    <property type="project" value="UniProtKB-UniRule"/>
</dbReference>
<keyword evidence="5 8" id="KW-0093">Biotin biosynthesis</keyword>
<comment type="subcellular location">
    <subcellularLocation>
        <location evidence="8">Cytoplasm</location>
    </subcellularLocation>
</comment>
<organism evidence="9 10">
    <name type="scientific">Chitinilyticum piscinae</name>
    <dbReference type="NCBI Taxonomy" id="2866724"/>
    <lineage>
        <taxon>Bacteria</taxon>
        <taxon>Pseudomonadati</taxon>
        <taxon>Pseudomonadota</taxon>
        <taxon>Betaproteobacteria</taxon>
        <taxon>Neisseriales</taxon>
        <taxon>Chitinibacteraceae</taxon>
        <taxon>Chitinilyticum</taxon>
    </lineage>
</organism>
<feature type="binding site" evidence="8">
    <location>
        <begin position="116"/>
        <end position="119"/>
    </location>
    <ligand>
        <name>ATP</name>
        <dbReference type="ChEBI" id="CHEBI:30616"/>
    </ligand>
</feature>
<evidence type="ECO:0000256" key="4">
    <source>
        <dbReference type="ARBA" id="ARBA00022741"/>
    </source>
</evidence>
<dbReference type="GO" id="GO:0005829">
    <property type="term" value="C:cytosol"/>
    <property type="evidence" value="ECO:0007669"/>
    <property type="project" value="TreeGrafter"/>
</dbReference>
<evidence type="ECO:0000256" key="6">
    <source>
        <dbReference type="ARBA" id="ARBA00022840"/>
    </source>
</evidence>
<protein>
    <recommendedName>
        <fullName evidence="8">ATP-dependent dethiobiotin synthetase BioD</fullName>
        <ecNumber evidence="8">6.3.3.3</ecNumber>
    </recommendedName>
    <alternativeName>
        <fullName evidence="8">DTB synthetase</fullName>
        <shortName evidence="8">DTBS</shortName>
    </alternativeName>
    <alternativeName>
        <fullName evidence="8">Dethiobiotin synthase</fullName>
    </alternativeName>
</protein>
<evidence type="ECO:0000256" key="7">
    <source>
        <dbReference type="ARBA" id="ARBA00022842"/>
    </source>
</evidence>
<dbReference type="EC" id="6.3.3.3" evidence="8"/>
<dbReference type="EMBL" id="JADFUA010000007">
    <property type="protein sequence ID" value="MBE9610128.1"/>
    <property type="molecule type" value="Genomic_DNA"/>
</dbReference>
<dbReference type="NCBIfam" id="TIGR00347">
    <property type="entry name" value="bioD"/>
    <property type="match status" value="1"/>
</dbReference>
<gene>
    <name evidence="8 9" type="primary">bioD</name>
    <name evidence="9" type="ORF">INR99_12330</name>
</gene>
<dbReference type="HAMAP" id="MF_00336">
    <property type="entry name" value="BioD"/>
    <property type="match status" value="1"/>
</dbReference>
<dbReference type="UniPathway" id="UPA00078">
    <property type="reaction ID" value="UER00161"/>
</dbReference>
<dbReference type="PANTHER" id="PTHR43210:SF5">
    <property type="entry name" value="DETHIOBIOTIN SYNTHETASE"/>
    <property type="match status" value="1"/>
</dbReference>
<keyword evidence="4 8" id="KW-0547">Nucleotide-binding</keyword>
<keyword evidence="1 8" id="KW-0963">Cytoplasm</keyword>
<comment type="caution">
    <text evidence="8">Lacks conserved residue(s) required for the propagation of feature annotation.</text>
</comment>
<feature type="binding site" evidence="8">
    <location>
        <begin position="13"/>
        <end position="18"/>
    </location>
    <ligand>
        <name>ATP</name>
        <dbReference type="ChEBI" id="CHEBI:30616"/>
    </ligand>
</feature>
<dbReference type="PIRSF" id="PIRSF006755">
    <property type="entry name" value="DTB_synth"/>
    <property type="match status" value="1"/>
</dbReference>
<evidence type="ECO:0000256" key="5">
    <source>
        <dbReference type="ARBA" id="ARBA00022756"/>
    </source>
</evidence>
<evidence type="ECO:0000313" key="10">
    <source>
        <dbReference type="Proteomes" id="UP000604481"/>
    </source>
</evidence>
<accession>A0A8J7FIR9</accession>
<reference evidence="9 10" key="1">
    <citation type="submission" date="2020-10" db="EMBL/GenBank/DDBJ databases">
        <title>The genome sequence of Chitinilyticum litopenaei 4Y14.</title>
        <authorList>
            <person name="Liu Y."/>
        </authorList>
    </citation>
    <scope>NUCLEOTIDE SEQUENCE [LARGE SCALE GENOMIC DNA]</scope>
    <source>
        <strain evidence="9 10">4Y14</strain>
    </source>
</reference>
<dbReference type="GO" id="GO:0004141">
    <property type="term" value="F:dethiobiotin synthase activity"/>
    <property type="evidence" value="ECO:0007669"/>
    <property type="project" value="UniProtKB-UniRule"/>
</dbReference>
<name>A0A8J7FIR9_9NEIS</name>
<dbReference type="FunFam" id="3.40.50.300:FF:000292">
    <property type="entry name" value="ATP-dependent dethiobiotin synthetase BioD"/>
    <property type="match status" value="1"/>
</dbReference>
<feature type="binding site" evidence="8">
    <location>
        <begin position="176"/>
        <end position="177"/>
    </location>
    <ligand>
        <name>ATP</name>
        <dbReference type="ChEBI" id="CHEBI:30616"/>
    </ligand>
</feature>
<proteinExistence type="inferred from homology"/>
<comment type="pathway">
    <text evidence="8">Cofactor biosynthesis; biotin biosynthesis; biotin from 7,8-diaminononanoate: step 1/2.</text>
</comment>
<keyword evidence="7 8" id="KW-0460">Magnesium</keyword>
<dbReference type="Proteomes" id="UP000604481">
    <property type="component" value="Unassembled WGS sequence"/>
</dbReference>
<dbReference type="GO" id="GO:0009102">
    <property type="term" value="P:biotin biosynthetic process"/>
    <property type="evidence" value="ECO:0007669"/>
    <property type="project" value="UniProtKB-UniRule"/>
</dbReference>
<dbReference type="CDD" id="cd03109">
    <property type="entry name" value="DTBS"/>
    <property type="match status" value="1"/>
</dbReference>
<dbReference type="SUPFAM" id="SSF52540">
    <property type="entry name" value="P-loop containing nucleoside triphosphate hydrolases"/>
    <property type="match status" value="1"/>
</dbReference>
<feature type="binding site" evidence="8">
    <location>
        <position position="116"/>
    </location>
    <ligand>
        <name>Mg(2+)</name>
        <dbReference type="ChEBI" id="CHEBI:18420"/>
    </ligand>
</feature>
<feature type="binding site" evidence="8">
    <location>
        <position position="55"/>
    </location>
    <ligand>
        <name>Mg(2+)</name>
        <dbReference type="ChEBI" id="CHEBI:18420"/>
    </ligand>
</feature>
<dbReference type="GO" id="GO:0042803">
    <property type="term" value="F:protein homodimerization activity"/>
    <property type="evidence" value="ECO:0007669"/>
    <property type="project" value="UniProtKB-ARBA"/>
</dbReference>
<dbReference type="AlphaFoldDB" id="A0A8J7FIR9"/>
<keyword evidence="6 8" id="KW-0067">ATP-binding</keyword>
<dbReference type="RefSeq" id="WP_194116656.1">
    <property type="nucleotide sequence ID" value="NZ_JADFUA010000007.1"/>
</dbReference>
<comment type="subunit">
    <text evidence="8">Homodimer.</text>
</comment>
<evidence type="ECO:0000256" key="3">
    <source>
        <dbReference type="ARBA" id="ARBA00022723"/>
    </source>
</evidence>
<dbReference type="Gene3D" id="3.40.50.300">
    <property type="entry name" value="P-loop containing nucleotide triphosphate hydrolases"/>
    <property type="match status" value="1"/>
</dbReference>
<keyword evidence="10" id="KW-1185">Reference proteome</keyword>
<dbReference type="InterPro" id="IPR027417">
    <property type="entry name" value="P-loop_NTPase"/>
</dbReference>
<evidence type="ECO:0000256" key="1">
    <source>
        <dbReference type="ARBA" id="ARBA00022490"/>
    </source>
</evidence>
<evidence type="ECO:0000256" key="8">
    <source>
        <dbReference type="HAMAP-Rule" id="MF_00336"/>
    </source>
</evidence>
<evidence type="ECO:0000256" key="2">
    <source>
        <dbReference type="ARBA" id="ARBA00022598"/>
    </source>
</evidence>
<comment type="similarity">
    <text evidence="8">Belongs to the dethiobiotin synthetase family.</text>
</comment>
<dbReference type="PANTHER" id="PTHR43210">
    <property type="entry name" value="DETHIOBIOTIN SYNTHETASE"/>
    <property type="match status" value="1"/>
</dbReference>
<keyword evidence="2 8" id="KW-0436">Ligase</keyword>
<comment type="catalytic activity">
    <reaction evidence="8">
        <text>(7R,8S)-7,8-diammoniononanoate + CO2 + ATP = (4R,5S)-dethiobiotin + ADP + phosphate + 3 H(+)</text>
        <dbReference type="Rhea" id="RHEA:15805"/>
        <dbReference type="ChEBI" id="CHEBI:15378"/>
        <dbReference type="ChEBI" id="CHEBI:16526"/>
        <dbReference type="ChEBI" id="CHEBI:30616"/>
        <dbReference type="ChEBI" id="CHEBI:43474"/>
        <dbReference type="ChEBI" id="CHEBI:149469"/>
        <dbReference type="ChEBI" id="CHEBI:149473"/>
        <dbReference type="ChEBI" id="CHEBI:456216"/>
        <dbReference type="EC" id="6.3.3.3"/>
    </reaction>
</comment>
<sequence length="229" mass="24213">MGKVVFITGTDTDAGKSVVTAQLLRGLARQGLRTVGMKPVASGCEARDGDLWSSDVALHACASSLKADRALTSPYRFEPPVSPHIAASEAGVLIDLARLRSALDALRQASDLVLVEGAGGWLAPLSDTMSMADLADELALPVVLVVGMKLGCINHALLSARAIMQGQCRLLGWVANQLDPAMLRYDENLTYLKQAMPVPLLAEVLYEPDAANKALPCPALLSLLDQLEG</sequence>
<comment type="function">
    <text evidence="8">Catalyzes a mechanistically unusual reaction, the ATP-dependent insertion of CO2 between the N7 and N8 nitrogen atoms of 7,8-diaminopelargonic acid (DAPA, also called 7,8-diammoniononanoate) to form a ureido ring.</text>
</comment>
<feature type="binding site" evidence="8">
    <location>
        <position position="42"/>
    </location>
    <ligand>
        <name>substrate</name>
    </ligand>
</feature>
<feature type="active site" evidence="8">
    <location>
        <position position="38"/>
    </location>
</feature>
<comment type="cofactor">
    <cofactor evidence="8">
        <name>Mg(2+)</name>
        <dbReference type="ChEBI" id="CHEBI:18420"/>
    </cofactor>
</comment>
<keyword evidence="3 8" id="KW-0479">Metal-binding</keyword>